<dbReference type="SUPFAM" id="SSF56300">
    <property type="entry name" value="Metallo-dependent phosphatases"/>
    <property type="match status" value="1"/>
</dbReference>
<dbReference type="RefSeq" id="WP_135271007.1">
    <property type="nucleotide sequence ID" value="NZ_SRIB01000006.1"/>
</dbReference>
<evidence type="ECO:0000313" key="4">
    <source>
        <dbReference type="Proteomes" id="UP000298381"/>
    </source>
</evidence>
<proteinExistence type="predicted"/>
<dbReference type="CDD" id="cd00840">
    <property type="entry name" value="MPP_Mre11_N"/>
    <property type="match status" value="1"/>
</dbReference>
<evidence type="ECO:0000259" key="2">
    <source>
        <dbReference type="Pfam" id="PF00149"/>
    </source>
</evidence>
<feature type="domain" description="Calcineurin-like phosphoesterase" evidence="2">
    <location>
        <begin position="2"/>
        <end position="192"/>
    </location>
</feature>
<dbReference type="InterPro" id="IPR050535">
    <property type="entry name" value="DNA_Repair-Maintenance_Comp"/>
</dbReference>
<dbReference type="PANTHER" id="PTHR30337">
    <property type="entry name" value="COMPONENT OF ATP-DEPENDENT DSDNA EXONUCLEASE"/>
    <property type="match status" value="1"/>
</dbReference>
<keyword evidence="3" id="KW-0269">Exonuclease</keyword>
<dbReference type="InterPro" id="IPR029052">
    <property type="entry name" value="Metallo-depent_PP-like"/>
</dbReference>
<dbReference type="EMBL" id="SRIB01000006">
    <property type="protein sequence ID" value="TFZ40234.1"/>
    <property type="molecule type" value="Genomic_DNA"/>
</dbReference>
<dbReference type="Gene3D" id="3.60.21.10">
    <property type="match status" value="1"/>
</dbReference>
<dbReference type="OrthoDB" id="9773856at2"/>
<evidence type="ECO:0000256" key="1">
    <source>
        <dbReference type="ARBA" id="ARBA00022801"/>
    </source>
</evidence>
<comment type="caution">
    <text evidence="3">The sequence shown here is derived from an EMBL/GenBank/DDBJ whole genome shotgun (WGS) entry which is preliminary data.</text>
</comment>
<dbReference type="InterPro" id="IPR004843">
    <property type="entry name" value="Calcineurin-like_PHP"/>
</dbReference>
<dbReference type="InterPro" id="IPR041796">
    <property type="entry name" value="Mre11_N"/>
</dbReference>
<keyword evidence="4" id="KW-1185">Reference proteome</keyword>
<reference evidence="3 4" key="1">
    <citation type="submission" date="2019-03" db="EMBL/GenBank/DDBJ databases">
        <title>Draft genome sequence data and analysis of a Fermenting Bacterium, Soehngenia longevitae strain 1933PT, isolated from petroleum reservoir in Azerbaijan.</title>
        <authorList>
            <person name="Grouzdev D.S."/>
            <person name="Bidzhieva S.K."/>
            <person name="Sokolova D.S."/>
            <person name="Tourova T.P."/>
            <person name="Poltaraus A.B."/>
            <person name="Nazina T.N."/>
        </authorList>
    </citation>
    <scope>NUCLEOTIDE SEQUENCE [LARGE SCALE GENOMIC DNA]</scope>
    <source>
        <strain evidence="3 4">1933P</strain>
    </source>
</reference>
<accession>A0A4Z0D5R0</accession>
<dbReference type="Proteomes" id="UP000298381">
    <property type="component" value="Unassembled WGS sequence"/>
</dbReference>
<dbReference type="Pfam" id="PF00149">
    <property type="entry name" value="Metallophos"/>
    <property type="match status" value="1"/>
</dbReference>
<gene>
    <name evidence="3" type="ORF">E4100_05320</name>
</gene>
<organism evidence="3 4">
    <name type="scientific">Soehngenia longivitae</name>
    <dbReference type="NCBI Taxonomy" id="2562294"/>
    <lineage>
        <taxon>Bacteria</taxon>
        <taxon>Bacillati</taxon>
        <taxon>Bacillota</taxon>
        <taxon>Tissierellia</taxon>
        <taxon>Tissierellales</taxon>
        <taxon>Tissierellaceae</taxon>
        <taxon>Soehngenia</taxon>
    </lineage>
</organism>
<name>A0A4Z0D5R0_9FIRM</name>
<dbReference type="AlphaFoldDB" id="A0A4Z0D5R0"/>
<sequence>MFKFIHTADIHLGANFKNSYFGGEIGNIRRKELWETFEKLINQVKEEKIELLLIAGDLYENDSFSFKDFFRLTGILGSIPLTKVIIISGNHDKFHSNSYYFTEEWPENVTILGKNGLESVYFEDLNLNVIGYSWDNYSRNQSSIINQIEINNDSSNILMLHGDDTSNYMDFDFQKLKDLNFDYIACGHIHKPKFLYDNIAYCGSLEPLDITEIGDRGYIEGIIGEKNSFKFKPFSKRKILNYKLSIDADMSYLDMINRISKDINHTNLDFLMLEIDGIKAREFDIDILKEYLQREYFYVNIVDNSIEDFDLDRLRETYKDTLIQYYIDSFQNNGDIDPVNKRALYLGLSALLQGVE</sequence>
<evidence type="ECO:0000313" key="3">
    <source>
        <dbReference type="EMBL" id="TFZ40234.1"/>
    </source>
</evidence>
<keyword evidence="1" id="KW-0378">Hydrolase</keyword>
<dbReference type="GO" id="GO:0004527">
    <property type="term" value="F:exonuclease activity"/>
    <property type="evidence" value="ECO:0007669"/>
    <property type="project" value="UniProtKB-KW"/>
</dbReference>
<protein>
    <submittedName>
        <fullName evidence="3">DNA repair exonuclease</fullName>
    </submittedName>
</protein>
<keyword evidence="3" id="KW-0540">Nuclease</keyword>